<dbReference type="GO" id="GO:0016746">
    <property type="term" value="F:acyltransferase activity"/>
    <property type="evidence" value="ECO:0007669"/>
    <property type="project" value="UniProtKB-KW"/>
</dbReference>
<protein>
    <submittedName>
        <fullName evidence="2">GNAT family N-acetyltransferase</fullName>
        <ecNumber evidence="2">2.3.1.-</ecNumber>
    </submittedName>
</protein>
<dbReference type="InterPro" id="IPR052564">
    <property type="entry name" value="N-acetyltrans/Recomb-assoc"/>
</dbReference>
<accession>A0ABT9HYT5</accession>
<reference evidence="2 3" key="1">
    <citation type="submission" date="2022-11" db="EMBL/GenBank/DDBJ databases">
        <title>Viruses from the air-sea interface of a natural surface slick.</title>
        <authorList>
            <person name="Rahlff J."/>
            <person name="Holmfeldt K."/>
        </authorList>
    </citation>
    <scope>NUCLEOTIDE SEQUENCE [LARGE SCALE GENOMIC DNA]</scope>
    <source>
        <strain evidence="2 3">SMS4</strain>
    </source>
</reference>
<dbReference type="PANTHER" id="PTHR43451">
    <property type="entry name" value="ACETYLTRANSFERASE (GNAT) FAMILY PROTEIN"/>
    <property type="match status" value="1"/>
</dbReference>
<dbReference type="PROSITE" id="PS51186">
    <property type="entry name" value="GNAT"/>
    <property type="match status" value="1"/>
</dbReference>
<keyword evidence="3" id="KW-1185">Reference proteome</keyword>
<keyword evidence="2" id="KW-0808">Transferase</keyword>
<dbReference type="Pfam" id="PF13673">
    <property type="entry name" value="Acetyltransf_10"/>
    <property type="match status" value="1"/>
</dbReference>
<dbReference type="Proteomes" id="UP001231109">
    <property type="component" value="Unassembled WGS sequence"/>
</dbReference>
<dbReference type="SUPFAM" id="SSF55729">
    <property type="entry name" value="Acyl-CoA N-acyltransferases (Nat)"/>
    <property type="match status" value="1"/>
</dbReference>
<dbReference type="InterPro" id="IPR016181">
    <property type="entry name" value="Acyl_CoA_acyltransferase"/>
</dbReference>
<gene>
    <name evidence="2" type="ORF">ORJ04_10070</name>
</gene>
<sequence>MIREAKPSDYESMDSVFRASAKKLCTASYDKEVIEAWAGKSWPERFVKGAKEGNNQYVLLKDDVVVCFGSINLEKKLLVSLFVSPEFVGQGLGQIMIEFLLDMAKSKGVEVLHLDSSLNAVNFYSRNGFKEKARCKYKTQNGVLMESVQMECSL</sequence>
<evidence type="ECO:0000313" key="3">
    <source>
        <dbReference type="Proteomes" id="UP001231109"/>
    </source>
</evidence>
<dbReference type="Gene3D" id="3.40.630.30">
    <property type="match status" value="1"/>
</dbReference>
<dbReference type="EC" id="2.3.1.-" evidence="2"/>
<organism evidence="2 3">
    <name type="scientific">Rheinheimera baltica</name>
    <dbReference type="NCBI Taxonomy" id="67576"/>
    <lineage>
        <taxon>Bacteria</taxon>
        <taxon>Pseudomonadati</taxon>
        <taxon>Pseudomonadota</taxon>
        <taxon>Gammaproteobacteria</taxon>
        <taxon>Chromatiales</taxon>
        <taxon>Chromatiaceae</taxon>
        <taxon>Rheinheimera</taxon>
    </lineage>
</organism>
<evidence type="ECO:0000259" key="1">
    <source>
        <dbReference type="PROSITE" id="PS51186"/>
    </source>
</evidence>
<dbReference type="RefSeq" id="WP_305975616.1">
    <property type="nucleotide sequence ID" value="NZ_JAPJDZ010000022.1"/>
</dbReference>
<feature type="domain" description="N-acetyltransferase" evidence="1">
    <location>
        <begin position="1"/>
        <end position="154"/>
    </location>
</feature>
<evidence type="ECO:0000313" key="2">
    <source>
        <dbReference type="EMBL" id="MDP5136294.1"/>
    </source>
</evidence>
<proteinExistence type="predicted"/>
<dbReference type="InterPro" id="IPR000182">
    <property type="entry name" value="GNAT_dom"/>
</dbReference>
<keyword evidence="2" id="KW-0012">Acyltransferase</keyword>
<dbReference type="EMBL" id="JAPJDZ010000022">
    <property type="protein sequence ID" value="MDP5136294.1"/>
    <property type="molecule type" value="Genomic_DNA"/>
</dbReference>
<name>A0ABT9HYT5_9GAMM</name>
<dbReference type="CDD" id="cd04301">
    <property type="entry name" value="NAT_SF"/>
    <property type="match status" value="1"/>
</dbReference>
<dbReference type="PANTHER" id="PTHR43451:SF1">
    <property type="entry name" value="ACETYLTRANSFERASE"/>
    <property type="match status" value="1"/>
</dbReference>
<comment type="caution">
    <text evidence="2">The sequence shown here is derived from an EMBL/GenBank/DDBJ whole genome shotgun (WGS) entry which is preliminary data.</text>
</comment>